<evidence type="ECO:0000313" key="3">
    <source>
        <dbReference type="Proteomes" id="UP001597506"/>
    </source>
</evidence>
<keyword evidence="3" id="KW-1185">Reference proteome</keyword>
<dbReference type="EMBL" id="JBHUMF010000015">
    <property type="protein sequence ID" value="MFD2680456.1"/>
    <property type="molecule type" value="Genomic_DNA"/>
</dbReference>
<accession>A0ABW5RPC1</accession>
<evidence type="ECO:0008006" key="4">
    <source>
        <dbReference type="Google" id="ProtNLM"/>
    </source>
</evidence>
<dbReference type="PROSITE" id="PS51257">
    <property type="entry name" value="PROKAR_LIPOPROTEIN"/>
    <property type="match status" value="1"/>
</dbReference>
<dbReference type="RefSeq" id="WP_377933870.1">
    <property type="nucleotide sequence ID" value="NZ_JBHUMF010000015.1"/>
</dbReference>
<comment type="caution">
    <text evidence="2">The sequence shown here is derived from an EMBL/GenBank/DDBJ whole genome shotgun (WGS) entry which is preliminary data.</text>
</comment>
<feature type="signal peptide" evidence="1">
    <location>
        <begin position="1"/>
        <end position="20"/>
    </location>
</feature>
<evidence type="ECO:0000256" key="1">
    <source>
        <dbReference type="SAM" id="SignalP"/>
    </source>
</evidence>
<name>A0ABW5RPC1_9BACI</name>
<proteinExistence type="predicted"/>
<dbReference type="Proteomes" id="UP001597506">
    <property type="component" value="Unassembled WGS sequence"/>
</dbReference>
<feature type="chain" id="PRO_5046873688" description="Lipoprotein" evidence="1">
    <location>
        <begin position="21"/>
        <end position="147"/>
    </location>
</feature>
<reference evidence="3" key="1">
    <citation type="journal article" date="2019" name="Int. J. Syst. Evol. Microbiol.">
        <title>The Global Catalogue of Microorganisms (GCM) 10K type strain sequencing project: providing services to taxonomists for standard genome sequencing and annotation.</title>
        <authorList>
            <consortium name="The Broad Institute Genomics Platform"/>
            <consortium name="The Broad Institute Genome Sequencing Center for Infectious Disease"/>
            <person name="Wu L."/>
            <person name="Ma J."/>
        </authorList>
    </citation>
    <scope>NUCLEOTIDE SEQUENCE [LARGE SCALE GENOMIC DNA]</scope>
    <source>
        <strain evidence="3">KCTC 3913</strain>
    </source>
</reference>
<keyword evidence="1" id="KW-0732">Signal</keyword>
<organism evidence="2 3">
    <name type="scientific">Bacillus seohaeanensis</name>
    <dbReference type="NCBI Taxonomy" id="284580"/>
    <lineage>
        <taxon>Bacteria</taxon>
        <taxon>Bacillati</taxon>
        <taxon>Bacillota</taxon>
        <taxon>Bacilli</taxon>
        <taxon>Bacillales</taxon>
        <taxon>Bacillaceae</taxon>
        <taxon>Bacillus</taxon>
    </lineage>
</organism>
<gene>
    <name evidence="2" type="ORF">ACFSUL_06775</name>
</gene>
<protein>
    <recommendedName>
        <fullName evidence="4">Lipoprotein</fullName>
    </recommendedName>
</protein>
<sequence length="147" mass="16640">MKQSKIILFMLLLSVGILSACNQNAAEVIEKGKVIINEDTQQITFFAEMTDENLEPKTTFQARFFLQGETMRNAVGTDLVFTDKEFKVKDAKEGTVEVKKTMTLQEGSDLEKIIKEIKNKDEEVVTLEVINNDGLLDDLVVHKVEKE</sequence>
<evidence type="ECO:0000313" key="2">
    <source>
        <dbReference type="EMBL" id="MFD2680456.1"/>
    </source>
</evidence>